<sequence>MSTLPPALPFNTTADEYLKSVENAAALEVLPSLIILGLLAVLGNVGNGLALYVYYRKFKPSSTRTYILAMSAFDILFNTLSLPGEIIDLRFSMTYNAYRLCRLHRLITGFLTLVSGFILVAVAVDRRRMICHTFLPPLTDRKVYVSLLVCGAVAFALGVPFSIMNGRHSVETGVPGVVGSACSVDDQFIRSSFPLVYNVILLVVFIVCAGTMITSYVQIARKVIKHKRMSRIGSKQPGGGTVHRFAMALKKLDSHGSSADKDSPSTRTKGSDHLETSSDKKHKDGESDSGLSSNVSGAKHMHNDNCGIEVEQADDIYCGTPSGISAAELENHQGNGVHGVKDDNDNDEVFEMETTEKASPVSTETVSRSKMGSVRFGSLQRVEEEFEVAVKTLAHAVSEDWLRSSEQFSHKMKDPSVKRRSRSVSEELFHVNYISEFIKQNYEGRVRCITTAELKADAETPCDVVMRLTSSHTQIDKGTSDVNNVTQKHCDVIESLPSTKPKRRSSLPKDFRTGNHNDVFKATSDRHTSGSSNKTTPVIKVRKTASASRADKLHSLALNTLRRVRTKKSEGHDDAGGRVASSTMRRHCRNKIPSRTTWMMFVLTAIFVISYLPYLTIISVRAVKQDVEVGLSGWRLNVYTIALKSYFINSVVNPVVYSFCSARFRQQCRNLCSYKKKFSING</sequence>
<feature type="region of interest" description="Disordered" evidence="9">
    <location>
        <begin position="253"/>
        <end position="302"/>
    </location>
</feature>
<evidence type="ECO:0000256" key="1">
    <source>
        <dbReference type="ARBA" id="ARBA00004651"/>
    </source>
</evidence>
<dbReference type="PROSITE" id="PS50262">
    <property type="entry name" value="G_PROTEIN_RECEP_F1_2"/>
    <property type="match status" value="1"/>
</dbReference>
<dbReference type="PRINTS" id="PR00237">
    <property type="entry name" value="GPCRRHODOPSN"/>
</dbReference>
<gene>
    <name evidence="12" type="ORF">V1264_009543</name>
</gene>
<keyword evidence="3 10" id="KW-0812">Transmembrane</keyword>
<evidence type="ECO:0000256" key="10">
    <source>
        <dbReference type="SAM" id="Phobius"/>
    </source>
</evidence>
<feature type="transmembrane region" description="Helical" evidence="10">
    <location>
        <begin position="638"/>
        <end position="660"/>
    </location>
</feature>
<dbReference type="PANTHER" id="PTHR24230">
    <property type="entry name" value="G-PROTEIN COUPLED RECEPTOR"/>
    <property type="match status" value="1"/>
</dbReference>
<feature type="transmembrane region" description="Helical" evidence="10">
    <location>
        <begin position="144"/>
        <end position="163"/>
    </location>
</feature>
<feature type="transmembrane region" description="Helical" evidence="10">
    <location>
        <begin position="195"/>
        <end position="219"/>
    </location>
</feature>
<evidence type="ECO:0000256" key="5">
    <source>
        <dbReference type="ARBA" id="ARBA00023040"/>
    </source>
</evidence>
<dbReference type="PANTHER" id="PTHR24230:SF75">
    <property type="entry name" value="RELAXIN FAMILY PEPTIDE RECEPTOR 3"/>
    <property type="match status" value="1"/>
</dbReference>
<feature type="transmembrane region" description="Helical" evidence="10">
    <location>
        <begin position="103"/>
        <end position="124"/>
    </location>
</feature>
<keyword evidence="8" id="KW-0807">Transducer</keyword>
<dbReference type="AlphaFoldDB" id="A0AAN9ARR8"/>
<evidence type="ECO:0000256" key="4">
    <source>
        <dbReference type="ARBA" id="ARBA00022989"/>
    </source>
</evidence>
<dbReference type="Proteomes" id="UP001374579">
    <property type="component" value="Unassembled WGS sequence"/>
</dbReference>
<feature type="domain" description="G-protein coupled receptors family 1 profile" evidence="11">
    <location>
        <begin position="46"/>
        <end position="657"/>
    </location>
</feature>
<feature type="region of interest" description="Disordered" evidence="9">
    <location>
        <begin position="498"/>
        <end position="535"/>
    </location>
</feature>
<comment type="subcellular location">
    <subcellularLocation>
        <location evidence="1">Cell membrane</location>
        <topology evidence="1">Multi-pass membrane protein</topology>
    </subcellularLocation>
</comment>
<evidence type="ECO:0000256" key="8">
    <source>
        <dbReference type="ARBA" id="ARBA00023224"/>
    </source>
</evidence>
<organism evidence="12 13">
    <name type="scientific">Littorina saxatilis</name>
    <dbReference type="NCBI Taxonomy" id="31220"/>
    <lineage>
        <taxon>Eukaryota</taxon>
        <taxon>Metazoa</taxon>
        <taxon>Spiralia</taxon>
        <taxon>Lophotrochozoa</taxon>
        <taxon>Mollusca</taxon>
        <taxon>Gastropoda</taxon>
        <taxon>Caenogastropoda</taxon>
        <taxon>Littorinimorpha</taxon>
        <taxon>Littorinoidea</taxon>
        <taxon>Littorinidae</taxon>
        <taxon>Littorina</taxon>
    </lineage>
</organism>
<feature type="transmembrane region" description="Helical" evidence="10">
    <location>
        <begin position="66"/>
        <end position="83"/>
    </location>
</feature>
<feature type="compositionally biased region" description="Basic and acidic residues" evidence="9">
    <location>
        <begin position="507"/>
        <end position="528"/>
    </location>
</feature>
<keyword evidence="6 10" id="KW-0472">Membrane</keyword>
<evidence type="ECO:0000313" key="12">
    <source>
        <dbReference type="EMBL" id="KAK7091927.1"/>
    </source>
</evidence>
<evidence type="ECO:0000256" key="6">
    <source>
        <dbReference type="ARBA" id="ARBA00023136"/>
    </source>
</evidence>
<keyword evidence="13" id="KW-1185">Reference proteome</keyword>
<comment type="caution">
    <text evidence="12">The sequence shown here is derived from an EMBL/GenBank/DDBJ whole genome shotgun (WGS) entry which is preliminary data.</text>
</comment>
<keyword evidence="4 10" id="KW-1133">Transmembrane helix</keyword>
<proteinExistence type="predicted"/>
<reference evidence="12 13" key="1">
    <citation type="submission" date="2024-02" db="EMBL/GenBank/DDBJ databases">
        <title>Chromosome-scale genome assembly of the rough periwinkle Littorina saxatilis.</title>
        <authorList>
            <person name="De Jode A."/>
            <person name="Faria R."/>
            <person name="Formenti G."/>
            <person name="Sims Y."/>
            <person name="Smith T.P."/>
            <person name="Tracey A."/>
            <person name="Wood J.M.D."/>
            <person name="Zagrodzka Z.B."/>
            <person name="Johannesson K."/>
            <person name="Butlin R.K."/>
            <person name="Leder E.H."/>
        </authorList>
    </citation>
    <scope>NUCLEOTIDE SEQUENCE [LARGE SCALE GENOMIC DNA]</scope>
    <source>
        <strain evidence="12">Snail1</strain>
        <tissue evidence="12">Muscle</tissue>
    </source>
</reference>
<evidence type="ECO:0000256" key="3">
    <source>
        <dbReference type="ARBA" id="ARBA00022692"/>
    </source>
</evidence>
<dbReference type="EMBL" id="JBAMIC010000022">
    <property type="protein sequence ID" value="KAK7091927.1"/>
    <property type="molecule type" value="Genomic_DNA"/>
</dbReference>
<dbReference type="InterPro" id="IPR017452">
    <property type="entry name" value="GPCR_Rhodpsn_7TM"/>
</dbReference>
<protein>
    <recommendedName>
        <fullName evidence="11">G-protein coupled receptors family 1 profile domain-containing protein</fullName>
    </recommendedName>
</protein>
<evidence type="ECO:0000256" key="7">
    <source>
        <dbReference type="ARBA" id="ARBA00023170"/>
    </source>
</evidence>
<keyword evidence="2" id="KW-1003">Cell membrane</keyword>
<keyword evidence="5" id="KW-0297">G-protein coupled receptor</keyword>
<keyword evidence="7" id="KW-0675">Receptor</keyword>
<evidence type="ECO:0000259" key="11">
    <source>
        <dbReference type="PROSITE" id="PS50262"/>
    </source>
</evidence>
<evidence type="ECO:0000256" key="2">
    <source>
        <dbReference type="ARBA" id="ARBA00022475"/>
    </source>
</evidence>
<dbReference type="InterPro" id="IPR000276">
    <property type="entry name" value="GPCR_Rhodpsn"/>
</dbReference>
<evidence type="ECO:0000313" key="13">
    <source>
        <dbReference type="Proteomes" id="UP001374579"/>
    </source>
</evidence>
<dbReference type="Gene3D" id="1.20.1070.10">
    <property type="entry name" value="Rhodopsin 7-helix transmembrane proteins"/>
    <property type="match status" value="2"/>
</dbReference>
<feature type="transmembrane region" description="Helical" evidence="10">
    <location>
        <begin position="33"/>
        <end position="54"/>
    </location>
</feature>
<dbReference type="GO" id="GO:0007218">
    <property type="term" value="P:neuropeptide signaling pathway"/>
    <property type="evidence" value="ECO:0007669"/>
    <property type="project" value="TreeGrafter"/>
</dbReference>
<dbReference type="SUPFAM" id="SSF81321">
    <property type="entry name" value="Family A G protein-coupled receptor-like"/>
    <property type="match status" value="1"/>
</dbReference>
<dbReference type="Pfam" id="PF00001">
    <property type="entry name" value="7tm_1"/>
    <property type="match status" value="1"/>
</dbReference>
<feature type="transmembrane region" description="Helical" evidence="10">
    <location>
        <begin position="598"/>
        <end position="618"/>
    </location>
</feature>
<dbReference type="GO" id="GO:0005886">
    <property type="term" value="C:plasma membrane"/>
    <property type="evidence" value="ECO:0007669"/>
    <property type="project" value="UniProtKB-SubCell"/>
</dbReference>
<accession>A0AAN9ARR8</accession>
<name>A0AAN9ARR8_9CAEN</name>
<dbReference type="GO" id="GO:0008528">
    <property type="term" value="F:G protein-coupled peptide receptor activity"/>
    <property type="evidence" value="ECO:0007669"/>
    <property type="project" value="TreeGrafter"/>
</dbReference>
<evidence type="ECO:0000256" key="9">
    <source>
        <dbReference type="SAM" id="MobiDB-lite"/>
    </source>
</evidence>
<feature type="compositionally biased region" description="Basic and acidic residues" evidence="9">
    <location>
        <begin position="253"/>
        <end position="286"/>
    </location>
</feature>
<dbReference type="CDD" id="cd00637">
    <property type="entry name" value="7tm_classA_rhodopsin-like"/>
    <property type="match status" value="1"/>
</dbReference>